<keyword evidence="4 5" id="KW-0472">Membrane</keyword>
<dbReference type="GO" id="GO:0016020">
    <property type="term" value="C:membrane"/>
    <property type="evidence" value="ECO:0007669"/>
    <property type="project" value="UniProtKB-SubCell"/>
</dbReference>
<gene>
    <name evidence="6" type="ORF">E3O32_10785</name>
</gene>
<dbReference type="Proteomes" id="UP000297643">
    <property type="component" value="Unassembled WGS sequence"/>
</dbReference>
<dbReference type="InterPro" id="IPR007343">
    <property type="entry name" value="Uncharacterised_pept_Zn_put"/>
</dbReference>
<reference evidence="6 7" key="1">
    <citation type="submission" date="2019-03" db="EMBL/GenBank/DDBJ databases">
        <title>Genomics of glacier-inhabiting Cryobacterium strains.</title>
        <authorList>
            <person name="Liu Q."/>
            <person name="Xin Y.-H."/>
        </authorList>
    </citation>
    <scope>NUCLEOTIDE SEQUENCE [LARGE SCALE GENOMIC DNA]</scope>
    <source>
        <strain evidence="6 7">RHLT2-21</strain>
    </source>
</reference>
<evidence type="ECO:0000256" key="1">
    <source>
        <dbReference type="ARBA" id="ARBA00004167"/>
    </source>
</evidence>
<keyword evidence="2 5" id="KW-0812">Transmembrane</keyword>
<dbReference type="Pfam" id="PF04228">
    <property type="entry name" value="Zn_peptidase"/>
    <property type="match status" value="1"/>
</dbReference>
<accession>A0A4R8W763</accession>
<evidence type="ECO:0000256" key="3">
    <source>
        <dbReference type="ARBA" id="ARBA00022989"/>
    </source>
</evidence>
<evidence type="ECO:0000256" key="2">
    <source>
        <dbReference type="ARBA" id="ARBA00022692"/>
    </source>
</evidence>
<comment type="caution">
    <text evidence="6">The sequence shown here is derived from an EMBL/GenBank/DDBJ whole genome shotgun (WGS) entry which is preliminary data.</text>
</comment>
<evidence type="ECO:0000313" key="6">
    <source>
        <dbReference type="EMBL" id="TFC03093.1"/>
    </source>
</evidence>
<dbReference type="PANTHER" id="PTHR30168">
    <property type="entry name" value="PUTATIVE MEMBRANE PROTEIN YPFJ"/>
    <property type="match status" value="1"/>
</dbReference>
<dbReference type="EMBL" id="SOFM01000029">
    <property type="protein sequence ID" value="TFC03093.1"/>
    <property type="molecule type" value="Genomic_DNA"/>
</dbReference>
<sequence>MTFNDNANIGGGRVSKRGRNTGIAVGGGGLGVIALFLLSQFLGVDLTGLAGGEPAAEPGSVSNLAECTTGAQANADVECRMKGAAASLDAYWAQELPRLGVAYQQPQPVALFTGSTGTGCGAASAATGPFYCPPDATIYLDTAFFDDLRTRFGSSGGPLAEMYVVAHEWGHHVQNLTGVLAQSQDGQTGAASNSVRVELQADCFAGAWTGAATTNTDDNGVTFLKPITQAQLRDALSAASAVGDDRIQAATQGQVNPEGWTHGSSEQRQRWFSTGLEQGAGACDTFAPGDAEL</sequence>
<feature type="transmembrane region" description="Helical" evidence="5">
    <location>
        <begin position="21"/>
        <end position="42"/>
    </location>
</feature>
<dbReference type="SUPFAM" id="SSF55486">
    <property type="entry name" value="Metalloproteases ('zincins'), catalytic domain"/>
    <property type="match status" value="1"/>
</dbReference>
<evidence type="ECO:0000256" key="4">
    <source>
        <dbReference type="ARBA" id="ARBA00023136"/>
    </source>
</evidence>
<keyword evidence="7" id="KW-1185">Reference proteome</keyword>
<evidence type="ECO:0000313" key="7">
    <source>
        <dbReference type="Proteomes" id="UP000297643"/>
    </source>
</evidence>
<keyword evidence="3 5" id="KW-1133">Transmembrane helix</keyword>
<comment type="subcellular location">
    <subcellularLocation>
        <location evidence="1">Membrane</location>
        <topology evidence="1">Single-pass membrane protein</topology>
    </subcellularLocation>
</comment>
<dbReference type="AlphaFoldDB" id="A0A4R8W763"/>
<dbReference type="PANTHER" id="PTHR30168:SF0">
    <property type="entry name" value="INNER MEMBRANE PROTEIN"/>
    <property type="match status" value="1"/>
</dbReference>
<protein>
    <submittedName>
        <fullName evidence="6">Neutral zinc metallopeptidase</fullName>
    </submittedName>
</protein>
<organism evidence="6 7">
    <name type="scientific">Cryobacterium mannosilyticum</name>
    <dbReference type="NCBI Taxonomy" id="1259190"/>
    <lineage>
        <taxon>Bacteria</taxon>
        <taxon>Bacillati</taxon>
        <taxon>Actinomycetota</taxon>
        <taxon>Actinomycetes</taxon>
        <taxon>Micrococcales</taxon>
        <taxon>Microbacteriaceae</taxon>
        <taxon>Cryobacterium</taxon>
    </lineage>
</organism>
<dbReference type="RefSeq" id="WP_134509374.1">
    <property type="nucleotide sequence ID" value="NZ_SOFM01000029.1"/>
</dbReference>
<evidence type="ECO:0000256" key="5">
    <source>
        <dbReference type="SAM" id="Phobius"/>
    </source>
</evidence>
<proteinExistence type="predicted"/>
<name>A0A4R8W763_9MICO</name>